<dbReference type="InterPro" id="IPR036390">
    <property type="entry name" value="WH_DNA-bd_sf"/>
</dbReference>
<evidence type="ECO:0000313" key="6">
    <source>
        <dbReference type="Proteomes" id="UP000004846"/>
    </source>
</evidence>
<evidence type="ECO:0000259" key="4">
    <source>
        <dbReference type="PROSITE" id="PS50995"/>
    </source>
</evidence>
<organism evidence="5 6">
    <name type="scientific">Enterococcus faecalis TX4248</name>
    <dbReference type="NCBI Taxonomy" id="749495"/>
    <lineage>
        <taxon>Bacteria</taxon>
        <taxon>Bacillati</taxon>
        <taxon>Bacillota</taxon>
        <taxon>Bacilli</taxon>
        <taxon>Lactobacillales</taxon>
        <taxon>Enterococcaceae</taxon>
        <taxon>Enterococcus</taxon>
    </lineage>
</organism>
<evidence type="ECO:0000313" key="5">
    <source>
        <dbReference type="EMBL" id="EFM81315.1"/>
    </source>
</evidence>
<proteinExistence type="predicted"/>
<evidence type="ECO:0000256" key="3">
    <source>
        <dbReference type="ARBA" id="ARBA00023163"/>
    </source>
</evidence>
<keyword evidence="2" id="KW-0238">DNA-binding</keyword>
<dbReference type="Proteomes" id="UP000004846">
    <property type="component" value="Unassembled WGS sequence"/>
</dbReference>
<dbReference type="SMART" id="SM00347">
    <property type="entry name" value="HTH_MARR"/>
    <property type="match status" value="1"/>
</dbReference>
<dbReference type="InterPro" id="IPR036388">
    <property type="entry name" value="WH-like_DNA-bd_sf"/>
</dbReference>
<dbReference type="GeneID" id="60893726"/>
<dbReference type="EMBL" id="AEBR01000110">
    <property type="protein sequence ID" value="EFM81315.1"/>
    <property type="molecule type" value="Genomic_DNA"/>
</dbReference>
<dbReference type="Gene3D" id="1.10.10.10">
    <property type="entry name" value="Winged helix-like DNA-binding domain superfamily/Winged helix DNA-binding domain"/>
    <property type="match status" value="1"/>
</dbReference>
<reference evidence="5 6" key="1">
    <citation type="submission" date="2010-07" db="EMBL/GenBank/DDBJ databases">
        <authorList>
            <person name="Sid Ahmed O."/>
        </authorList>
    </citation>
    <scope>NUCLEOTIDE SEQUENCE [LARGE SCALE GENOMIC DNA]</scope>
    <source>
        <strain evidence="5 6">TX4248</strain>
    </source>
</reference>
<feature type="domain" description="HTH marR-type" evidence="4">
    <location>
        <begin position="1"/>
        <end position="152"/>
    </location>
</feature>
<protein>
    <submittedName>
        <fullName evidence="5">Transcriptional regulator, MarR family</fullName>
    </submittedName>
</protein>
<dbReference type="PANTHER" id="PTHR42756:SF1">
    <property type="entry name" value="TRANSCRIPTIONAL REPRESSOR OF EMRAB OPERON"/>
    <property type="match status" value="1"/>
</dbReference>
<dbReference type="HOGENOM" id="CLU_083287_13_1_9"/>
<dbReference type="PROSITE" id="PS50995">
    <property type="entry name" value="HTH_MARR_2"/>
    <property type="match status" value="1"/>
</dbReference>
<dbReference type="AlphaFoldDB" id="A0A125W1R8"/>
<comment type="caution">
    <text evidence="5">The sequence shown here is derived from an EMBL/GenBank/DDBJ whole genome shotgun (WGS) entry which is preliminary data.</text>
</comment>
<keyword evidence="3" id="KW-0804">Transcription</keyword>
<dbReference type="PANTHER" id="PTHR42756">
    <property type="entry name" value="TRANSCRIPTIONAL REGULATOR, MARR"/>
    <property type="match status" value="1"/>
</dbReference>
<dbReference type="InterPro" id="IPR000835">
    <property type="entry name" value="HTH_MarR-typ"/>
</dbReference>
<dbReference type="PRINTS" id="PR00598">
    <property type="entry name" value="HTHMARR"/>
</dbReference>
<evidence type="ECO:0000256" key="2">
    <source>
        <dbReference type="ARBA" id="ARBA00023125"/>
    </source>
</evidence>
<gene>
    <name evidence="5" type="ORF">HMPREF9498_03254</name>
</gene>
<dbReference type="GO" id="GO:0003677">
    <property type="term" value="F:DNA binding"/>
    <property type="evidence" value="ECO:0007669"/>
    <property type="project" value="UniProtKB-KW"/>
</dbReference>
<evidence type="ECO:0000256" key="1">
    <source>
        <dbReference type="ARBA" id="ARBA00023015"/>
    </source>
</evidence>
<dbReference type="RefSeq" id="WP_002365578.1">
    <property type="nucleotide sequence ID" value="NZ_GL454489.1"/>
</dbReference>
<dbReference type="GO" id="GO:0003700">
    <property type="term" value="F:DNA-binding transcription factor activity"/>
    <property type="evidence" value="ECO:0007669"/>
    <property type="project" value="InterPro"/>
</dbReference>
<keyword evidence="1" id="KW-0805">Transcription regulation</keyword>
<name>A0A125W1R8_ENTFL</name>
<sequence>MGNEGEHMDKEKHSSNLDISVFTEIFSYMSQLLFKDLDLEDLKLTKLDMLILLIVATNEGISMTELANQVGTSKVQVSRSIAGLEERAIVQRRHNQENRRVVNVYTTKEGEKLFKQKENQVKQQLSETLSVLSLEDYQEVNQHFLAVMKILSNYQALRRKTCKENNAKK</sequence>
<dbReference type="Pfam" id="PF01047">
    <property type="entry name" value="MarR"/>
    <property type="match status" value="1"/>
</dbReference>
<dbReference type="SUPFAM" id="SSF46785">
    <property type="entry name" value="Winged helix' DNA-binding domain"/>
    <property type="match status" value="1"/>
</dbReference>
<accession>A0A125W1R8</accession>